<sequence length="301" mass="33508">MTLLTYTPYDGSAKPFTIGLLPLDPARWIEPDADLRRYLDEKRELLRDHRDDIFVSEDGSENAQQECLDLLSAYLCEQHPAIYRRQGDIVSAAGHAIDLADPYLPPLLKAGSLVADDLVIMRRKENGWHLVAGHVAFPSSWSLQEKFGRPMQAIHADVPGFSEGTRNAVLINRIFDNLQVTQPVERMNWSVSTTNELSLPTSKHRRPPASTAPTLETSFARVERQTLRKLPVSGDILFTIRVYVDPIAAIAGHPKAPELASSFAAQLDALDEQQTAYKGLTHQKAELVRQLRALAEVASPD</sequence>
<name>A0A7W9D077_9HYPH</name>
<dbReference type="AlphaFoldDB" id="A0A7W9D077"/>
<dbReference type="InterPro" id="IPR021848">
    <property type="entry name" value="HODM_asu-like"/>
</dbReference>
<dbReference type="Pfam" id="PF11927">
    <property type="entry name" value="HODM_asu-like"/>
    <property type="match status" value="1"/>
</dbReference>
<evidence type="ECO:0008006" key="4">
    <source>
        <dbReference type="Google" id="ProtNLM"/>
    </source>
</evidence>
<feature type="region of interest" description="Disordered" evidence="1">
    <location>
        <begin position="195"/>
        <end position="214"/>
    </location>
</feature>
<evidence type="ECO:0000256" key="1">
    <source>
        <dbReference type="SAM" id="MobiDB-lite"/>
    </source>
</evidence>
<protein>
    <recommendedName>
        <fullName evidence="4">DUF3445 domain-containing protein</fullName>
    </recommendedName>
</protein>
<reference evidence="2 3" key="1">
    <citation type="submission" date="2020-08" db="EMBL/GenBank/DDBJ databases">
        <title>Genomic Encyclopedia of Type Strains, Phase IV (KMG-V): Genome sequencing to study the core and pangenomes of soil and plant-associated prokaryotes.</title>
        <authorList>
            <person name="Whitman W."/>
        </authorList>
    </citation>
    <scope>NUCLEOTIDE SEQUENCE [LARGE SCALE GENOMIC DNA]</scope>
    <source>
        <strain evidence="2 3">SEMIA 4064</strain>
    </source>
</reference>
<proteinExistence type="predicted"/>
<evidence type="ECO:0000313" key="3">
    <source>
        <dbReference type="Proteomes" id="UP000549882"/>
    </source>
</evidence>
<accession>A0A7W9D077</accession>
<dbReference type="EMBL" id="JACHBI010000002">
    <property type="protein sequence ID" value="MBB5572957.1"/>
    <property type="molecule type" value="Genomic_DNA"/>
</dbReference>
<dbReference type="RefSeq" id="WP_107109183.1">
    <property type="nucleotide sequence ID" value="NZ_JACHBI010000002.1"/>
</dbReference>
<dbReference type="Proteomes" id="UP000549882">
    <property type="component" value="Unassembled WGS sequence"/>
</dbReference>
<evidence type="ECO:0000313" key="2">
    <source>
        <dbReference type="EMBL" id="MBB5572957.1"/>
    </source>
</evidence>
<organism evidence="2 3">
    <name type="scientific">Rhizobium paranaense</name>
    <dbReference type="NCBI Taxonomy" id="1650438"/>
    <lineage>
        <taxon>Bacteria</taxon>
        <taxon>Pseudomonadati</taxon>
        <taxon>Pseudomonadota</taxon>
        <taxon>Alphaproteobacteria</taxon>
        <taxon>Hyphomicrobiales</taxon>
        <taxon>Rhizobiaceae</taxon>
        <taxon>Rhizobium/Agrobacterium group</taxon>
        <taxon>Rhizobium</taxon>
    </lineage>
</organism>
<comment type="caution">
    <text evidence="2">The sequence shown here is derived from an EMBL/GenBank/DDBJ whole genome shotgun (WGS) entry which is preliminary data.</text>
</comment>
<keyword evidence="3" id="KW-1185">Reference proteome</keyword>
<gene>
    <name evidence="2" type="ORF">GGD50_001561</name>
</gene>